<protein>
    <submittedName>
        <fullName evidence="1">Uncharacterized protein</fullName>
    </submittedName>
</protein>
<evidence type="ECO:0000313" key="2">
    <source>
        <dbReference type="Proteomes" id="UP001057452"/>
    </source>
</evidence>
<comment type="caution">
    <text evidence="1">The sequence shown here is derived from an EMBL/GenBank/DDBJ whole genome shotgun (WGS) entry which is preliminary data.</text>
</comment>
<dbReference type="Proteomes" id="UP001057452">
    <property type="component" value="Chromosome 9"/>
</dbReference>
<name>A0ACB9X4T3_CHAAC</name>
<feature type="non-terminal residue" evidence="1">
    <location>
        <position position="69"/>
    </location>
</feature>
<keyword evidence="2" id="KW-1185">Reference proteome</keyword>
<gene>
    <name evidence="1" type="ORF">KUCAC02_028808</name>
</gene>
<dbReference type="EMBL" id="CM043793">
    <property type="protein sequence ID" value="KAI4820841.1"/>
    <property type="molecule type" value="Genomic_DNA"/>
</dbReference>
<accession>A0ACB9X4T3</accession>
<proteinExistence type="predicted"/>
<sequence length="69" mass="7218">MRNPAIWGRGQTESGDHHWRNAWALLMASGPGFLGAAGCACTSGDCTLDGASTRSCSNRSSQMALSSEE</sequence>
<organism evidence="1 2">
    <name type="scientific">Chaenocephalus aceratus</name>
    <name type="common">Blackfin icefish</name>
    <name type="synonym">Chaenichthys aceratus</name>
    <dbReference type="NCBI Taxonomy" id="36190"/>
    <lineage>
        <taxon>Eukaryota</taxon>
        <taxon>Metazoa</taxon>
        <taxon>Chordata</taxon>
        <taxon>Craniata</taxon>
        <taxon>Vertebrata</taxon>
        <taxon>Euteleostomi</taxon>
        <taxon>Actinopterygii</taxon>
        <taxon>Neopterygii</taxon>
        <taxon>Teleostei</taxon>
        <taxon>Neoteleostei</taxon>
        <taxon>Acanthomorphata</taxon>
        <taxon>Eupercaria</taxon>
        <taxon>Perciformes</taxon>
        <taxon>Notothenioidei</taxon>
        <taxon>Channichthyidae</taxon>
        <taxon>Chaenocephalus</taxon>
    </lineage>
</organism>
<evidence type="ECO:0000313" key="1">
    <source>
        <dbReference type="EMBL" id="KAI4820841.1"/>
    </source>
</evidence>
<reference evidence="1" key="1">
    <citation type="submission" date="2022-05" db="EMBL/GenBank/DDBJ databases">
        <title>Chromosome-level genome of Chaenocephalus aceratus.</title>
        <authorList>
            <person name="Park H."/>
        </authorList>
    </citation>
    <scope>NUCLEOTIDE SEQUENCE</scope>
    <source>
        <strain evidence="1">KU_202001</strain>
    </source>
</reference>